<keyword evidence="8" id="KW-0325">Glycoprotein</keyword>
<evidence type="ECO:0000256" key="1">
    <source>
        <dbReference type="ARBA" id="ARBA00004319"/>
    </source>
</evidence>
<dbReference type="InterPro" id="IPR001404">
    <property type="entry name" value="Hsp90_fam"/>
</dbReference>
<dbReference type="SUPFAM" id="SSF54211">
    <property type="entry name" value="Ribosomal protein S5 domain 2-like"/>
    <property type="match status" value="1"/>
</dbReference>
<dbReference type="PANTHER" id="PTHR11528">
    <property type="entry name" value="HEAT SHOCK PROTEIN 90 FAMILY MEMBER"/>
    <property type="match status" value="1"/>
</dbReference>
<evidence type="ECO:0000256" key="4">
    <source>
        <dbReference type="ARBA" id="ARBA00022729"/>
    </source>
</evidence>
<dbReference type="GO" id="GO:0140662">
    <property type="term" value="F:ATP-dependent protein folding chaperone"/>
    <property type="evidence" value="ECO:0007669"/>
    <property type="project" value="InterPro"/>
</dbReference>
<feature type="binding site" evidence="10">
    <location>
        <position position="106"/>
    </location>
    <ligand>
        <name>ATP</name>
        <dbReference type="ChEBI" id="CHEBI:30616"/>
    </ligand>
</feature>
<name>A0A9N9MAL6_9CUCU</name>
<feature type="binding site" evidence="10">
    <location>
        <position position="243"/>
    </location>
    <ligand>
        <name>ATP</name>
        <dbReference type="ChEBI" id="CHEBI:30616"/>
    </ligand>
</feature>
<dbReference type="FunFam" id="3.30.565.10:FF:000005">
    <property type="entry name" value="Heat shock protein 90"/>
    <property type="match status" value="1"/>
</dbReference>
<feature type="signal peptide" evidence="12">
    <location>
        <begin position="1"/>
        <end position="20"/>
    </location>
</feature>
<dbReference type="HAMAP" id="MF_00505">
    <property type="entry name" value="HSP90"/>
    <property type="match status" value="1"/>
</dbReference>
<dbReference type="FunFam" id="3.40.50.11260:FF:000003">
    <property type="entry name" value="Heat shock protein 90"/>
    <property type="match status" value="1"/>
</dbReference>
<dbReference type="Pfam" id="PF13589">
    <property type="entry name" value="HATPase_c_3"/>
    <property type="match status" value="1"/>
</dbReference>
<dbReference type="InterPro" id="IPR003594">
    <property type="entry name" value="HATPase_dom"/>
</dbReference>
<dbReference type="SMART" id="SM00387">
    <property type="entry name" value="HATPase_c"/>
    <property type="match status" value="1"/>
</dbReference>
<protein>
    <recommendedName>
        <fullName evidence="3">Heat shock protein 83</fullName>
    </recommendedName>
</protein>
<proteinExistence type="inferred from homology"/>
<feature type="binding site" evidence="10">
    <location>
        <begin position="192"/>
        <end position="197"/>
    </location>
    <ligand>
        <name>ATP</name>
        <dbReference type="ChEBI" id="CHEBI:30616"/>
    </ligand>
</feature>
<feature type="binding site" evidence="10">
    <location>
        <position position="161"/>
    </location>
    <ligand>
        <name>ATP</name>
        <dbReference type="ChEBI" id="CHEBI:30616"/>
    </ligand>
</feature>
<evidence type="ECO:0000256" key="2">
    <source>
        <dbReference type="ARBA" id="ARBA00008239"/>
    </source>
</evidence>
<evidence type="ECO:0000256" key="3">
    <source>
        <dbReference type="ARBA" id="ARBA00021845"/>
    </source>
</evidence>
<evidence type="ECO:0000256" key="12">
    <source>
        <dbReference type="SAM" id="SignalP"/>
    </source>
</evidence>
<evidence type="ECO:0000256" key="11">
    <source>
        <dbReference type="SAM" id="MobiDB-lite"/>
    </source>
</evidence>
<feature type="binding site" evidence="10">
    <location>
        <position position="102"/>
    </location>
    <ligand>
        <name>ATP</name>
        <dbReference type="ChEBI" id="CHEBI:30616"/>
    </ligand>
</feature>
<gene>
    <name evidence="14" type="ORF">CEUTPL_LOCUS1557</name>
</gene>
<feature type="chain" id="PRO_5040347436" description="Heat shock protein 83" evidence="12">
    <location>
        <begin position="21"/>
        <end position="781"/>
    </location>
</feature>
<feature type="compositionally biased region" description="Acidic residues" evidence="11">
    <location>
        <begin position="303"/>
        <end position="316"/>
    </location>
</feature>
<dbReference type="GO" id="GO:0051082">
    <property type="term" value="F:unfolded protein binding"/>
    <property type="evidence" value="ECO:0007669"/>
    <property type="project" value="InterPro"/>
</dbReference>
<evidence type="ECO:0000256" key="10">
    <source>
        <dbReference type="PIRSR" id="PIRSR002583-1"/>
    </source>
</evidence>
<keyword evidence="6" id="KW-0256">Endoplasmic reticulum</keyword>
<keyword evidence="9" id="KW-0143">Chaperone</keyword>
<dbReference type="NCBIfam" id="NF003555">
    <property type="entry name" value="PRK05218.1"/>
    <property type="match status" value="1"/>
</dbReference>
<dbReference type="GO" id="GO:0005788">
    <property type="term" value="C:endoplasmic reticulum lumen"/>
    <property type="evidence" value="ECO:0007669"/>
    <property type="project" value="UniProtKB-SubCell"/>
</dbReference>
<dbReference type="Gene3D" id="3.30.565.10">
    <property type="entry name" value="Histidine kinase-like ATPase, C-terminal domain"/>
    <property type="match status" value="1"/>
</dbReference>
<sequence length="781" mass="89009">MKQLVLVCVVAFAFIGAAKANLDAEDTPTVNIDLGASKEGSRTDDEAVQREEEAIKLDGLNVAQLKELRDQAEKFTFKTEVNRMMKLIINSLYRNKEIFLRELISNASDALDKIRLLSLTDKSVLDTMAEMNIRIKADKDTGMLHITDTGVGMTKQDLVNNLGTIAKSGTAEFLGKMQNAESTQELNDMIGQFGVGFYSAFLVADKVIVTSKHNDDKQYIWESDSSSYSIADDPRGDSLRRGTTVSLQLKPEAKDFLDHETIKNLVRKYSQFINFPIYLWTSHTETVEEPADDEASEKSTPEPVEDEEDAAIEEEKEETKPKTKTITKTVWDWEKLNDNKPIWTRKPSEVADKEYDEFYKALTKDDKDPLSRIHFIAEGEVTFKALLYVPKVQPSESFNRYGTKTDNIKLYVRRVFITDEFNDMMPSFLNFIRGVVDSDDLPLNVSRETLQQHKLIKIIKKKLVRKVLDMLKKIPAAEYEQFWKEFSTNIKLGIIEDPANRTRLAKLLMFLSSHSNKMTSLADYVSRMKPKQDKIFYMAGATREEVHKSPFVERLLRKGYEVLFLTEAVDEYAISAIPEFEGKKFQNVAKEGFSLTEAEGGKERLEQIQKSFEPLTKWLADDALKDQIAKATVSERLSDSPCALVASMFGWTGNMERLAVSNAHQKSDDPQRSYYLNQKKTLEINPRHPLIKELLKRVSDDTTDPNAKDMALMLFRTATLRSGYMLQDTTDFAQSIEAMMRKTLGISLDEQVEEEEDIPEDGIPEEEADSSDKDDVEHEEL</sequence>
<dbReference type="PROSITE" id="PS00298">
    <property type="entry name" value="HSP90"/>
    <property type="match status" value="1"/>
</dbReference>
<accession>A0A9N9MAL6</accession>
<comment type="similarity">
    <text evidence="2">Belongs to the heat shock protein 90 family.</text>
</comment>
<dbReference type="Gene3D" id="3.40.50.11260">
    <property type="match status" value="1"/>
</dbReference>
<evidence type="ECO:0000256" key="6">
    <source>
        <dbReference type="ARBA" id="ARBA00022824"/>
    </source>
</evidence>
<feature type="binding site" evidence="10">
    <location>
        <position position="148"/>
    </location>
    <ligand>
        <name>ATP</name>
        <dbReference type="ChEBI" id="CHEBI:30616"/>
    </ligand>
</feature>
<dbReference type="OrthoDB" id="5426351at2759"/>
<comment type="subcellular location">
    <subcellularLocation>
        <location evidence="1">Endoplasmic reticulum lumen</location>
    </subcellularLocation>
</comment>
<dbReference type="InterPro" id="IPR036890">
    <property type="entry name" value="HATPase_C_sf"/>
</dbReference>
<dbReference type="InterPro" id="IPR037196">
    <property type="entry name" value="HSP90_C"/>
</dbReference>
<dbReference type="AlphaFoldDB" id="A0A9N9MAL6"/>
<feature type="region of interest" description="Disordered" evidence="11">
    <location>
        <begin position="286"/>
        <end position="323"/>
    </location>
</feature>
<feature type="binding site" evidence="10">
    <location>
        <position position="167"/>
    </location>
    <ligand>
        <name>ATP</name>
        <dbReference type="ChEBI" id="CHEBI:30616"/>
    </ligand>
</feature>
<dbReference type="Proteomes" id="UP001152799">
    <property type="component" value="Chromosome 1"/>
</dbReference>
<feature type="region of interest" description="Disordered" evidence="11">
    <location>
        <begin position="747"/>
        <end position="781"/>
    </location>
</feature>
<evidence type="ECO:0000256" key="9">
    <source>
        <dbReference type="ARBA" id="ARBA00023186"/>
    </source>
</evidence>
<dbReference type="Pfam" id="PF00183">
    <property type="entry name" value="HSP90"/>
    <property type="match status" value="1"/>
</dbReference>
<reference evidence="14" key="1">
    <citation type="submission" date="2022-01" db="EMBL/GenBank/DDBJ databases">
        <authorList>
            <person name="King R."/>
        </authorList>
    </citation>
    <scope>NUCLEOTIDE SEQUENCE</scope>
</reference>
<evidence type="ECO:0000259" key="13">
    <source>
        <dbReference type="SMART" id="SM00387"/>
    </source>
</evidence>
<dbReference type="SUPFAM" id="SSF55874">
    <property type="entry name" value="ATPase domain of HSP90 chaperone/DNA topoisomerase II/histidine kinase"/>
    <property type="match status" value="1"/>
</dbReference>
<keyword evidence="15" id="KW-1185">Reference proteome</keyword>
<evidence type="ECO:0000313" key="14">
    <source>
        <dbReference type="EMBL" id="CAG9760837.1"/>
    </source>
</evidence>
<evidence type="ECO:0000256" key="7">
    <source>
        <dbReference type="ARBA" id="ARBA00022840"/>
    </source>
</evidence>
<feature type="binding site" evidence="10">
    <location>
        <position position="153"/>
    </location>
    <ligand>
        <name>ATP</name>
        <dbReference type="ChEBI" id="CHEBI:30616"/>
    </ligand>
</feature>
<evidence type="ECO:0000256" key="5">
    <source>
        <dbReference type="ARBA" id="ARBA00022741"/>
    </source>
</evidence>
<dbReference type="InterPro" id="IPR020568">
    <property type="entry name" value="Ribosomal_Su5_D2-typ_SF"/>
</dbReference>
<dbReference type="GO" id="GO:0005524">
    <property type="term" value="F:ATP binding"/>
    <property type="evidence" value="ECO:0007669"/>
    <property type="project" value="UniProtKB-KW"/>
</dbReference>
<feature type="binding site" evidence="10">
    <location>
        <position position="447"/>
    </location>
    <ligand>
        <name>ATP</name>
        <dbReference type="ChEBI" id="CHEBI:30616"/>
    </ligand>
</feature>
<dbReference type="SUPFAM" id="SSF110942">
    <property type="entry name" value="HSP90 C-terminal domain"/>
    <property type="match status" value="1"/>
</dbReference>
<dbReference type="CDD" id="cd16927">
    <property type="entry name" value="HATPase_Hsp90-like"/>
    <property type="match status" value="1"/>
</dbReference>
<dbReference type="Gene3D" id="1.20.120.790">
    <property type="entry name" value="Heat shock protein 90, C-terminal domain"/>
    <property type="match status" value="1"/>
</dbReference>
<keyword evidence="7 10" id="KW-0067">ATP-binding</keyword>
<dbReference type="PIRSF" id="PIRSF002583">
    <property type="entry name" value="Hsp90"/>
    <property type="match status" value="1"/>
</dbReference>
<dbReference type="Gene3D" id="3.30.230.80">
    <property type="match status" value="1"/>
</dbReference>
<evidence type="ECO:0000256" key="8">
    <source>
        <dbReference type="ARBA" id="ARBA00023180"/>
    </source>
</evidence>
<organism evidence="14 15">
    <name type="scientific">Ceutorhynchus assimilis</name>
    <name type="common">cabbage seed weevil</name>
    <dbReference type="NCBI Taxonomy" id="467358"/>
    <lineage>
        <taxon>Eukaryota</taxon>
        <taxon>Metazoa</taxon>
        <taxon>Ecdysozoa</taxon>
        <taxon>Arthropoda</taxon>
        <taxon>Hexapoda</taxon>
        <taxon>Insecta</taxon>
        <taxon>Pterygota</taxon>
        <taxon>Neoptera</taxon>
        <taxon>Endopterygota</taxon>
        <taxon>Coleoptera</taxon>
        <taxon>Polyphaga</taxon>
        <taxon>Cucujiformia</taxon>
        <taxon>Curculionidae</taxon>
        <taxon>Ceutorhynchinae</taxon>
        <taxon>Ceutorhynchus</taxon>
    </lineage>
</organism>
<dbReference type="EMBL" id="OU892277">
    <property type="protein sequence ID" value="CAG9760837.1"/>
    <property type="molecule type" value="Genomic_DNA"/>
</dbReference>
<feature type="domain" description="Histidine kinase/HSP90-like ATPase" evidence="13">
    <location>
        <begin position="95"/>
        <end position="253"/>
    </location>
</feature>
<dbReference type="PRINTS" id="PR00775">
    <property type="entry name" value="HEATSHOCK90"/>
</dbReference>
<dbReference type="GO" id="GO:0016887">
    <property type="term" value="F:ATP hydrolysis activity"/>
    <property type="evidence" value="ECO:0007669"/>
    <property type="project" value="InterPro"/>
</dbReference>
<keyword evidence="5 10" id="KW-0547">Nucleotide-binding</keyword>
<dbReference type="FunFam" id="3.30.230.80:FF:000003">
    <property type="entry name" value="endoplasmin isoform X1"/>
    <property type="match status" value="1"/>
</dbReference>
<dbReference type="FunFam" id="1.20.120.790:FF:000003">
    <property type="entry name" value="Heat shock protein 90"/>
    <property type="match status" value="1"/>
</dbReference>
<dbReference type="InterPro" id="IPR019805">
    <property type="entry name" value="Heat_shock_protein_90_CS"/>
</dbReference>
<evidence type="ECO:0000313" key="15">
    <source>
        <dbReference type="Proteomes" id="UP001152799"/>
    </source>
</evidence>
<feature type="compositionally biased region" description="Basic and acidic residues" evidence="11">
    <location>
        <begin position="770"/>
        <end position="781"/>
    </location>
</feature>
<keyword evidence="4 12" id="KW-0732">Signal</keyword>
<feature type="compositionally biased region" description="Acidic residues" evidence="11">
    <location>
        <begin position="750"/>
        <end position="769"/>
    </location>
</feature>
<dbReference type="InterPro" id="IPR020575">
    <property type="entry name" value="Hsp90_N"/>
</dbReference>
<feature type="binding site" evidence="10">
    <location>
        <begin position="168"/>
        <end position="169"/>
    </location>
    <ligand>
        <name>ATP</name>
        <dbReference type="ChEBI" id="CHEBI:30616"/>
    </ligand>
</feature>